<protein>
    <submittedName>
        <fullName evidence="2">Uncharacterized protein</fullName>
    </submittedName>
</protein>
<reference evidence="2" key="1">
    <citation type="submission" date="2019-08" db="EMBL/GenBank/DDBJ databases">
        <authorList>
            <person name="Kucharzyk K."/>
            <person name="Murdoch R.W."/>
            <person name="Higgins S."/>
            <person name="Loffler F."/>
        </authorList>
    </citation>
    <scope>NUCLEOTIDE SEQUENCE</scope>
</reference>
<organism evidence="2">
    <name type="scientific">bioreactor metagenome</name>
    <dbReference type="NCBI Taxonomy" id="1076179"/>
    <lineage>
        <taxon>unclassified sequences</taxon>
        <taxon>metagenomes</taxon>
        <taxon>ecological metagenomes</taxon>
    </lineage>
</organism>
<comment type="caution">
    <text evidence="2">The sequence shown here is derived from an EMBL/GenBank/DDBJ whole genome shotgun (WGS) entry which is preliminary data.</text>
</comment>
<feature type="compositionally biased region" description="Polar residues" evidence="1">
    <location>
        <begin position="75"/>
        <end position="86"/>
    </location>
</feature>
<feature type="region of interest" description="Disordered" evidence="1">
    <location>
        <begin position="68"/>
        <end position="92"/>
    </location>
</feature>
<dbReference type="EMBL" id="VSSQ01146900">
    <property type="protein sequence ID" value="MPN65075.1"/>
    <property type="molecule type" value="Genomic_DNA"/>
</dbReference>
<sequence>MPLHHITAHLRGMAGTQRLRHTGIALDLTHLRGRDLLHGEAVGTHVFRPLATAAAVRVLVHDDFFPTGPGGQCGNRGQSGNDQSVTDAGGCG</sequence>
<evidence type="ECO:0000313" key="2">
    <source>
        <dbReference type="EMBL" id="MPN65075.1"/>
    </source>
</evidence>
<gene>
    <name evidence="2" type="ORF">SDC9_212854</name>
</gene>
<evidence type="ECO:0000256" key="1">
    <source>
        <dbReference type="SAM" id="MobiDB-lite"/>
    </source>
</evidence>
<proteinExistence type="predicted"/>
<dbReference type="AlphaFoldDB" id="A0A645JN37"/>
<name>A0A645JN37_9ZZZZ</name>
<accession>A0A645JN37</accession>